<evidence type="ECO:0000256" key="3">
    <source>
        <dbReference type="ARBA" id="ARBA00023163"/>
    </source>
</evidence>
<reference evidence="5 6" key="1">
    <citation type="submission" date="2024-06" db="EMBL/GenBank/DDBJ databases">
        <title>The Natural Products Discovery Center: Release of the First 8490 Sequenced Strains for Exploring Actinobacteria Biosynthetic Diversity.</title>
        <authorList>
            <person name="Kalkreuter E."/>
            <person name="Kautsar S.A."/>
            <person name="Yang D."/>
            <person name="Bader C.D."/>
            <person name="Teijaro C.N."/>
            <person name="Fluegel L."/>
            <person name="Davis C.M."/>
            <person name="Simpson J.R."/>
            <person name="Lauterbach L."/>
            <person name="Steele A.D."/>
            <person name="Gui C."/>
            <person name="Meng S."/>
            <person name="Li G."/>
            <person name="Viehrig K."/>
            <person name="Ye F."/>
            <person name="Su P."/>
            <person name="Kiefer A.F."/>
            <person name="Nichols A."/>
            <person name="Cepeda A.J."/>
            <person name="Yan W."/>
            <person name="Fan B."/>
            <person name="Jiang Y."/>
            <person name="Adhikari A."/>
            <person name="Zheng C.-J."/>
            <person name="Schuster L."/>
            <person name="Cowan T.M."/>
            <person name="Smanski M.J."/>
            <person name="Chevrette M.G."/>
            <person name="De Carvalho L.P.S."/>
            <person name="Shen B."/>
        </authorList>
    </citation>
    <scope>NUCLEOTIDE SEQUENCE [LARGE SCALE GENOMIC DNA]</scope>
    <source>
        <strain evidence="5 6">NPDC033843</strain>
    </source>
</reference>
<sequence length="105" mass="11663">MRELTQPAAEEIKLAEIFHALADPVRLQIVAQLADKGRDSCSAVGESIDVHRTTVSHHYRVLREAGVTWTEVEGRTRFVSLRRDDLNARFPGLLDAVLAACPDRG</sequence>
<dbReference type="InterPro" id="IPR011991">
    <property type="entry name" value="ArsR-like_HTH"/>
</dbReference>
<dbReference type="PRINTS" id="PR00778">
    <property type="entry name" value="HTHARSR"/>
</dbReference>
<keyword evidence="1" id="KW-0805">Transcription regulation</keyword>
<dbReference type="RefSeq" id="WP_361710012.1">
    <property type="nucleotide sequence ID" value="NZ_JBEZVE010000043.1"/>
</dbReference>
<dbReference type="Proteomes" id="UP001550739">
    <property type="component" value="Unassembled WGS sequence"/>
</dbReference>
<accession>A0ABV2ZY21</accession>
<organism evidence="5 6">
    <name type="scientific">Streptomyces sp. 900129855</name>
    <dbReference type="NCBI Taxonomy" id="3155129"/>
    <lineage>
        <taxon>Bacteria</taxon>
        <taxon>Bacillati</taxon>
        <taxon>Actinomycetota</taxon>
        <taxon>Actinomycetes</taxon>
        <taxon>Kitasatosporales</taxon>
        <taxon>Streptomycetaceae</taxon>
        <taxon>Streptomyces</taxon>
    </lineage>
</organism>
<dbReference type="SMART" id="SM00418">
    <property type="entry name" value="HTH_ARSR"/>
    <property type="match status" value="1"/>
</dbReference>
<dbReference type="InterPro" id="IPR036390">
    <property type="entry name" value="WH_DNA-bd_sf"/>
</dbReference>
<dbReference type="PANTHER" id="PTHR33154:SF12">
    <property type="entry name" value="TRANSCRIPTIONAL REGULATORY PROTEIN"/>
    <property type="match status" value="1"/>
</dbReference>
<dbReference type="NCBIfam" id="NF033788">
    <property type="entry name" value="HTH_metalloreg"/>
    <property type="match status" value="1"/>
</dbReference>
<dbReference type="PANTHER" id="PTHR33154">
    <property type="entry name" value="TRANSCRIPTIONAL REGULATOR, ARSR FAMILY"/>
    <property type="match status" value="1"/>
</dbReference>
<name>A0ABV2ZY21_9ACTN</name>
<dbReference type="SUPFAM" id="SSF46785">
    <property type="entry name" value="Winged helix' DNA-binding domain"/>
    <property type="match status" value="1"/>
</dbReference>
<evidence type="ECO:0000313" key="5">
    <source>
        <dbReference type="EMBL" id="MEU3787471.1"/>
    </source>
</evidence>
<keyword evidence="3" id="KW-0804">Transcription</keyword>
<dbReference type="Gene3D" id="1.10.10.10">
    <property type="entry name" value="Winged helix-like DNA-binding domain superfamily/Winged helix DNA-binding domain"/>
    <property type="match status" value="1"/>
</dbReference>
<dbReference type="InterPro" id="IPR001845">
    <property type="entry name" value="HTH_ArsR_DNA-bd_dom"/>
</dbReference>
<dbReference type="PROSITE" id="PS50987">
    <property type="entry name" value="HTH_ARSR_2"/>
    <property type="match status" value="1"/>
</dbReference>
<gene>
    <name evidence="5" type="ORF">AB0E89_44345</name>
</gene>
<protein>
    <submittedName>
        <fullName evidence="5">Helix-turn-helix transcriptional regulator</fullName>
    </submittedName>
</protein>
<proteinExistence type="predicted"/>
<evidence type="ECO:0000313" key="6">
    <source>
        <dbReference type="Proteomes" id="UP001550739"/>
    </source>
</evidence>
<dbReference type="InterPro" id="IPR036388">
    <property type="entry name" value="WH-like_DNA-bd_sf"/>
</dbReference>
<dbReference type="InterPro" id="IPR051081">
    <property type="entry name" value="HTH_MetalResp_TranReg"/>
</dbReference>
<dbReference type="Pfam" id="PF12840">
    <property type="entry name" value="HTH_20"/>
    <property type="match status" value="1"/>
</dbReference>
<evidence type="ECO:0000256" key="2">
    <source>
        <dbReference type="ARBA" id="ARBA00023125"/>
    </source>
</evidence>
<feature type="domain" description="HTH arsR-type" evidence="4">
    <location>
        <begin position="6"/>
        <end position="101"/>
    </location>
</feature>
<keyword evidence="2" id="KW-0238">DNA-binding</keyword>
<dbReference type="EMBL" id="JBEZVE010000043">
    <property type="protein sequence ID" value="MEU3787471.1"/>
    <property type="molecule type" value="Genomic_DNA"/>
</dbReference>
<dbReference type="CDD" id="cd00090">
    <property type="entry name" value="HTH_ARSR"/>
    <property type="match status" value="1"/>
</dbReference>
<evidence type="ECO:0000256" key="1">
    <source>
        <dbReference type="ARBA" id="ARBA00023015"/>
    </source>
</evidence>
<evidence type="ECO:0000259" key="4">
    <source>
        <dbReference type="PROSITE" id="PS50987"/>
    </source>
</evidence>
<comment type="caution">
    <text evidence="5">The sequence shown here is derived from an EMBL/GenBank/DDBJ whole genome shotgun (WGS) entry which is preliminary data.</text>
</comment>
<keyword evidence="6" id="KW-1185">Reference proteome</keyword>